<protein>
    <submittedName>
        <fullName evidence="2">Uncharacterized protein</fullName>
    </submittedName>
</protein>
<reference evidence="2 3" key="1">
    <citation type="submission" date="2019-02" db="EMBL/GenBank/DDBJ databases">
        <title>Genome sequencing of the rare red list fungi Bondarzewia mesenterica.</title>
        <authorList>
            <person name="Buettner E."/>
            <person name="Kellner H."/>
        </authorList>
    </citation>
    <scope>NUCLEOTIDE SEQUENCE [LARGE SCALE GENOMIC DNA]</scope>
    <source>
        <strain evidence="2 3">DSM 108281</strain>
    </source>
</reference>
<sequence length="544" mass="61046">MSAFFPHVDIPALKKFAAAAAAAEHASRVSRNAQTGKKSGKGKGKARLQDKRPPHPSVIGCDDTVWSGEEMILVTFDPQTVPLGPHCMLAHFPRGRPTFTTKSLIGMTQVVRDGAHICAPKIYGYYDNVPNPINAEVVLLEMVLHFLSFAPLRRLILQVPGECLEDIWVDLKPRQIMMVCARIGELLVKLFNCRSPLLCSETNVPDSPPHPSTHPGGWRRPVLLSRPFDEGPLAAMEPQEALTSTHDYLLALSKRPERVFNSTPEANEAGRDTGWKGHSRLSDMDVLLMRDTWNRLGSLIPYHSGGFYIPGSLTPEARYTAYSVLQSKEFGIRHGDMQMSRFVVRWARPGDERSDLTLALTGWEHAYRAPLWSCARMPPWLVPHIHPFELLAWEGQRNVRHFIFQSVYHSDFIARDVAWEWIVAYVFGRTERWFEGLLGAHWGFRDTAEVLLLRLREHWARERPDVPFPLEVGGAYLSTIARAEERGRTKTLQRPVGVSETQGALPPPVAGTTLSMQATLSRLRGERGSWSGRVLGGVDPNDVD</sequence>
<proteinExistence type="predicted"/>
<accession>A0A4S4M470</accession>
<feature type="region of interest" description="Disordered" evidence="1">
    <location>
        <begin position="27"/>
        <end position="54"/>
    </location>
</feature>
<comment type="caution">
    <text evidence="2">The sequence shown here is derived from an EMBL/GenBank/DDBJ whole genome shotgun (WGS) entry which is preliminary data.</text>
</comment>
<dbReference type="Proteomes" id="UP000310158">
    <property type="component" value="Unassembled WGS sequence"/>
</dbReference>
<name>A0A4S4M470_9AGAM</name>
<evidence type="ECO:0000256" key="1">
    <source>
        <dbReference type="SAM" id="MobiDB-lite"/>
    </source>
</evidence>
<gene>
    <name evidence="2" type="ORF">EW146_g1367</name>
</gene>
<dbReference type="AlphaFoldDB" id="A0A4S4M470"/>
<evidence type="ECO:0000313" key="2">
    <source>
        <dbReference type="EMBL" id="THH19914.1"/>
    </source>
</evidence>
<keyword evidence="3" id="KW-1185">Reference proteome</keyword>
<evidence type="ECO:0000313" key="3">
    <source>
        <dbReference type="Proteomes" id="UP000310158"/>
    </source>
</evidence>
<dbReference type="OrthoDB" id="10003767at2759"/>
<feature type="region of interest" description="Disordered" evidence="1">
    <location>
        <begin position="487"/>
        <end position="511"/>
    </location>
</feature>
<dbReference type="EMBL" id="SGPL01000033">
    <property type="protein sequence ID" value="THH19914.1"/>
    <property type="molecule type" value="Genomic_DNA"/>
</dbReference>
<organism evidence="2 3">
    <name type="scientific">Bondarzewia mesenterica</name>
    <dbReference type="NCBI Taxonomy" id="1095465"/>
    <lineage>
        <taxon>Eukaryota</taxon>
        <taxon>Fungi</taxon>
        <taxon>Dikarya</taxon>
        <taxon>Basidiomycota</taxon>
        <taxon>Agaricomycotina</taxon>
        <taxon>Agaricomycetes</taxon>
        <taxon>Russulales</taxon>
        <taxon>Bondarzewiaceae</taxon>
        <taxon>Bondarzewia</taxon>
    </lineage>
</organism>